<dbReference type="InterPro" id="IPR017938">
    <property type="entry name" value="Riboflavin_synthase-like_b-brl"/>
</dbReference>
<evidence type="ECO:0000313" key="16">
    <source>
        <dbReference type="Proteomes" id="UP000494216"/>
    </source>
</evidence>
<dbReference type="InterPro" id="IPR017927">
    <property type="entry name" value="FAD-bd_FR_type"/>
</dbReference>
<feature type="domain" description="Flavodoxin-like" evidence="13">
    <location>
        <begin position="46"/>
        <end position="184"/>
    </location>
</feature>
<keyword evidence="16" id="KW-1185">Reference proteome</keyword>
<evidence type="ECO:0000256" key="10">
    <source>
        <dbReference type="ARBA" id="ARBA00052219"/>
    </source>
</evidence>
<feature type="binding site" evidence="12">
    <location>
        <begin position="387"/>
        <end position="389"/>
    </location>
    <ligand>
        <name>FAD</name>
        <dbReference type="ChEBI" id="CHEBI:57692"/>
    </ligand>
</feature>
<dbReference type="Gene3D" id="3.40.50.80">
    <property type="entry name" value="Nucleotide-binding domain of ferredoxin-NADP reductase (FNR) module"/>
    <property type="match status" value="1"/>
</dbReference>
<dbReference type="SUPFAM" id="SSF63380">
    <property type="entry name" value="Riboflavin synthase domain-like"/>
    <property type="match status" value="1"/>
</dbReference>
<dbReference type="CDD" id="cd06199">
    <property type="entry name" value="SiR"/>
    <property type="match status" value="1"/>
</dbReference>
<dbReference type="InterPro" id="IPR001094">
    <property type="entry name" value="Flavdoxin-like"/>
</dbReference>
<dbReference type="GO" id="GO:0010181">
    <property type="term" value="F:FMN binding"/>
    <property type="evidence" value="ECO:0007669"/>
    <property type="project" value="InterPro"/>
</dbReference>
<feature type="binding site" evidence="12">
    <location>
        <position position="544"/>
    </location>
    <ligand>
        <name>NADP(+)</name>
        <dbReference type="ChEBI" id="CHEBI:58349"/>
    </ligand>
</feature>
<evidence type="ECO:0000256" key="2">
    <source>
        <dbReference type="ARBA" id="ARBA00022605"/>
    </source>
</evidence>
<feature type="binding site" evidence="12">
    <location>
        <begin position="402"/>
        <end position="405"/>
    </location>
    <ligand>
        <name>FAD</name>
        <dbReference type="ChEBI" id="CHEBI:57692"/>
    </ligand>
</feature>
<dbReference type="InterPro" id="IPR001433">
    <property type="entry name" value="OxRdtase_FAD/NAD-bd"/>
</dbReference>
<proteinExistence type="predicted"/>
<evidence type="ECO:0000256" key="4">
    <source>
        <dbReference type="ARBA" id="ARBA00022643"/>
    </source>
</evidence>
<keyword evidence="6 11" id="KW-0521">NADP</keyword>
<feature type="binding site" evidence="12">
    <location>
        <begin position="52"/>
        <end position="57"/>
    </location>
    <ligand>
        <name>FMN</name>
        <dbReference type="ChEBI" id="CHEBI:58210"/>
    </ligand>
</feature>
<feature type="binding site" evidence="12">
    <location>
        <begin position="369"/>
        <end position="372"/>
    </location>
    <ligand>
        <name>FAD</name>
        <dbReference type="ChEBI" id="CHEBI:57692"/>
    </ligand>
</feature>
<dbReference type="Pfam" id="PF00258">
    <property type="entry name" value="Flavodoxin_1"/>
    <property type="match status" value="1"/>
</dbReference>
<dbReference type="SUPFAM" id="SSF52218">
    <property type="entry name" value="Flavoproteins"/>
    <property type="match status" value="1"/>
</dbReference>
<dbReference type="Gene3D" id="3.40.50.360">
    <property type="match status" value="1"/>
</dbReference>
<feature type="binding site" evidence="12">
    <location>
        <begin position="502"/>
        <end position="503"/>
    </location>
    <ligand>
        <name>NADP(+)</name>
        <dbReference type="ChEBI" id="CHEBI:58349"/>
    </ligand>
</feature>
<evidence type="ECO:0000256" key="8">
    <source>
        <dbReference type="ARBA" id="ARBA00023002"/>
    </source>
</evidence>
<comment type="subunit">
    <text evidence="11">Alpha(8)-beta(8). The alpha component is a flavoprotein, the beta component is a hemoprotein.</text>
</comment>
<feature type="binding site" evidence="12">
    <location>
        <position position="582"/>
    </location>
    <ligand>
        <name>FAD</name>
        <dbReference type="ChEBI" id="CHEBI:57692"/>
    </ligand>
</feature>
<keyword evidence="7 11" id="KW-0249">Electron transport</keyword>
<comment type="cofactor">
    <cofactor evidence="11 12">
        <name>FAD</name>
        <dbReference type="ChEBI" id="CHEBI:57692"/>
    </cofactor>
    <text evidence="11 12">Binds 1 FAD per subunit.</text>
</comment>
<dbReference type="InterPro" id="IPR003097">
    <property type="entry name" value="CysJ-like_FAD-binding"/>
</dbReference>
<dbReference type="InterPro" id="IPR001709">
    <property type="entry name" value="Flavoprot_Pyr_Nucl_cyt_Rdtase"/>
</dbReference>
<comment type="pathway">
    <text evidence="11">Sulfur metabolism; hydrogen sulfide biosynthesis; hydrogen sulfide from sulfite (NADPH route): step 1/1.</text>
</comment>
<dbReference type="Gene3D" id="2.40.30.10">
    <property type="entry name" value="Translation factors"/>
    <property type="match status" value="1"/>
</dbReference>
<feature type="domain" description="FAD-binding FR-type" evidence="14">
    <location>
        <begin position="214"/>
        <end position="431"/>
    </location>
</feature>
<dbReference type="RefSeq" id="WP_174626339.1">
    <property type="nucleotide sequence ID" value="NZ_CADCXN010000071.1"/>
</dbReference>
<dbReference type="GO" id="GO:0050660">
    <property type="term" value="F:flavin adenine dinucleotide binding"/>
    <property type="evidence" value="ECO:0007669"/>
    <property type="project" value="InterPro"/>
</dbReference>
<sequence length="582" mass="64532">MKTPPIPLDAPYSESQRAWLNGFFAGLHTHIIQSSGSVNQAAARVITILYGSQTGNAEAVANNAAAVAKAHGLKPVVKGMDEVEVDALAAMEYALIITSTYGEGDMPDNAQMLWEAACADSAPRLENMKFSVLALGDTSYDQFCQAGKDWDEKLVELGADRIYERTDCDVDYDEPAEAWISAVIPHITEGISPATTVVVDTAPQAAEKPKYNRKNPFPAKMLVNRILTDPSSSKETRHYELSIAGSGLNYEAGDALCIVPTNCPVLVADIISALGCKGDEGEPVNGELVALHEALRTQFEIKTPSKELIDEIARRSGDQELNGILETGDKDALAKYLWGRDTLNLLLQFPVCEFSAAEFIALLKPLQHRAYSISSSSRMYPDTVHLTVASVRYESYNTLHKGVCSTFLADRVDDETEVPCFFTPNKVFRVPEDDSLPMIMVGPGTGLAPFRAFLQERQYKNAAGKNWLFFGDRNAATDFMYRDELEAYQKSGLLTRLDLAFSRDQEKKIYVQDRMLENGAELYAWLEQGGYFFVCGDAYRMAKDVDKALHDVIAKHGKLTDQQAIDYVNQLKKDKRYVRDVY</sequence>
<keyword evidence="5 11" id="KW-0274">FAD</keyword>
<keyword evidence="3 11" id="KW-0285">Flavoprotein</keyword>
<dbReference type="GO" id="GO:0005829">
    <property type="term" value="C:cytosol"/>
    <property type="evidence" value="ECO:0007669"/>
    <property type="project" value="TreeGrafter"/>
</dbReference>
<comment type="catalytic activity">
    <reaction evidence="10 11">
        <text>hydrogen sulfide + 3 NADP(+) + 3 H2O = sulfite + 3 NADPH + 4 H(+)</text>
        <dbReference type="Rhea" id="RHEA:13801"/>
        <dbReference type="ChEBI" id="CHEBI:15377"/>
        <dbReference type="ChEBI" id="CHEBI:15378"/>
        <dbReference type="ChEBI" id="CHEBI:17359"/>
        <dbReference type="ChEBI" id="CHEBI:29919"/>
        <dbReference type="ChEBI" id="CHEBI:57783"/>
        <dbReference type="ChEBI" id="CHEBI:58349"/>
        <dbReference type="EC" id="1.8.1.2"/>
    </reaction>
</comment>
<evidence type="ECO:0000256" key="5">
    <source>
        <dbReference type="ARBA" id="ARBA00022827"/>
    </source>
</evidence>
<dbReference type="EC" id="1.8.1.2" evidence="11"/>
<name>A0A8S0XTC3_9GAMM</name>
<comment type="function">
    <text evidence="11">Component of the sulfite reductase complex that catalyzes the 6-electron reduction of sulfite to sulfide. This is one of several activities required for the biosynthesis of L-cysteine from sulfate. The flavoprotein component catalyzes the electron flow from NADPH -&gt; FAD -&gt; FMN to the hemoprotein component.</text>
</comment>
<keyword evidence="8 11" id="KW-0560">Oxidoreductase</keyword>
<keyword evidence="4 11" id="KW-0288">FMN</keyword>
<dbReference type="PIRSF" id="PIRSF000207">
    <property type="entry name" value="SiR-FP_CysJ"/>
    <property type="match status" value="1"/>
</dbReference>
<feature type="binding site" evidence="12">
    <location>
        <position position="393"/>
    </location>
    <ligand>
        <name>FAD</name>
        <dbReference type="ChEBI" id="CHEBI:57692"/>
    </ligand>
</feature>
<evidence type="ECO:0000256" key="3">
    <source>
        <dbReference type="ARBA" id="ARBA00022630"/>
    </source>
</evidence>
<evidence type="ECO:0000313" key="15">
    <source>
        <dbReference type="EMBL" id="CAA9891476.1"/>
    </source>
</evidence>
<dbReference type="Pfam" id="PF00175">
    <property type="entry name" value="NAD_binding_1"/>
    <property type="match status" value="1"/>
</dbReference>
<dbReference type="InterPro" id="IPR008254">
    <property type="entry name" value="Flavodoxin/NO_synth"/>
</dbReference>
<evidence type="ECO:0000256" key="11">
    <source>
        <dbReference type="PIRNR" id="PIRNR000207"/>
    </source>
</evidence>
<evidence type="ECO:0000256" key="9">
    <source>
        <dbReference type="ARBA" id="ARBA00023192"/>
    </source>
</evidence>
<evidence type="ECO:0000256" key="7">
    <source>
        <dbReference type="ARBA" id="ARBA00022982"/>
    </source>
</evidence>
<evidence type="ECO:0000256" key="6">
    <source>
        <dbReference type="ARBA" id="ARBA00022857"/>
    </source>
</evidence>
<dbReference type="InterPro" id="IPR029039">
    <property type="entry name" value="Flavoprotein-like_sf"/>
</dbReference>
<dbReference type="GO" id="GO:0004783">
    <property type="term" value="F:sulfite reductase (NADPH) activity"/>
    <property type="evidence" value="ECO:0007669"/>
    <property type="project" value="UniProtKB-EC"/>
</dbReference>
<dbReference type="PANTHER" id="PTHR19384:SF128">
    <property type="entry name" value="NADPH OXIDOREDUCTASE A"/>
    <property type="match status" value="1"/>
</dbReference>
<dbReference type="InterPro" id="IPR023173">
    <property type="entry name" value="NADPH_Cyt_P450_Rdtase_alpha"/>
</dbReference>
<evidence type="ECO:0000259" key="14">
    <source>
        <dbReference type="PROSITE" id="PS51384"/>
    </source>
</evidence>
<feature type="binding site" evidence="12">
    <location>
        <begin position="99"/>
        <end position="102"/>
    </location>
    <ligand>
        <name>FMN</name>
        <dbReference type="ChEBI" id="CHEBI:58210"/>
    </ligand>
</feature>
<dbReference type="PROSITE" id="PS51384">
    <property type="entry name" value="FAD_FR"/>
    <property type="match status" value="1"/>
</dbReference>
<keyword evidence="2 11" id="KW-0028">Amino-acid biosynthesis</keyword>
<keyword evidence="1 11" id="KW-0813">Transport</keyword>
<dbReference type="Gene3D" id="1.20.990.10">
    <property type="entry name" value="NADPH-cytochrome p450 Reductase, Chain A, domain 3"/>
    <property type="match status" value="1"/>
</dbReference>
<dbReference type="PRINTS" id="PR00369">
    <property type="entry name" value="FLAVODOXIN"/>
</dbReference>
<evidence type="ECO:0000256" key="12">
    <source>
        <dbReference type="PIRSR" id="PIRSR000207-1"/>
    </source>
</evidence>
<keyword evidence="9 11" id="KW-0198">Cysteine biosynthesis</keyword>
<dbReference type="NCBIfam" id="NF004859">
    <property type="entry name" value="PRK06214.1"/>
    <property type="match status" value="1"/>
</dbReference>
<dbReference type="Proteomes" id="UP000494216">
    <property type="component" value="Unassembled WGS sequence"/>
</dbReference>
<dbReference type="PANTHER" id="PTHR19384">
    <property type="entry name" value="NITRIC OXIDE SYNTHASE-RELATED"/>
    <property type="match status" value="1"/>
</dbReference>
<feature type="binding site" evidence="12">
    <location>
        <begin position="135"/>
        <end position="144"/>
    </location>
    <ligand>
        <name>FMN</name>
        <dbReference type="ChEBI" id="CHEBI:58210"/>
    </ligand>
</feature>
<dbReference type="GO" id="GO:0019344">
    <property type="term" value="P:cysteine biosynthetic process"/>
    <property type="evidence" value="ECO:0007669"/>
    <property type="project" value="UniProtKB-KW"/>
</dbReference>
<dbReference type="InterPro" id="IPR010199">
    <property type="entry name" value="CysJ"/>
</dbReference>
<comment type="caution">
    <text evidence="15">The sequence shown here is derived from an EMBL/GenBank/DDBJ whole genome shotgun (WGS) entry which is preliminary data.</text>
</comment>
<accession>A0A8S0XTC3</accession>
<evidence type="ECO:0000256" key="1">
    <source>
        <dbReference type="ARBA" id="ARBA00022448"/>
    </source>
</evidence>
<comment type="cofactor">
    <cofactor evidence="11 12">
        <name>FMN</name>
        <dbReference type="ChEBI" id="CHEBI:58210"/>
    </cofactor>
    <text evidence="11 12">Binds 1 FMN per subunit.</text>
</comment>
<dbReference type="PROSITE" id="PS50902">
    <property type="entry name" value="FLAVODOXIN_LIKE"/>
    <property type="match status" value="1"/>
</dbReference>
<gene>
    <name evidence="15" type="primary">cysJ</name>
    <name evidence="15" type="ORF">METHB2_410018</name>
</gene>
<organism evidence="15 16">
    <name type="scientific">Candidatus Methylobacter favarea</name>
    <dbReference type="NCBI Taxonomy" id="2707345"/>
    <lineage>
        <taxon>Bacteria</taxon>
        <taxon>Pseudomonadati</taxon>
        <taxon>Pseudomonadota</taxon>
        <taxon>Gammaproteobacteria</taxon>
        <taxon>Methylococcales</taxon>
        <taxon>Methylococcaceae</taxon>
        <taxon>Methylobacter</taxon>
    </lineage>
</organism>
<protein>
    <recommendedName>
        <fullName evidence="11">Sulfite reductase [NADPH] flavoprotein alpha-component</fullName>
        <shortName evidence="11">SiR-FP</shortName>
        <ecNumber evidence="11">1.8.1.2</ecNumber>
    </recommendedName>
</protein>
<dbReference type="AlphaFoldDB" id="A0A8S0XTC3"/>
<feature type="binding site" evidence="12">
    <location>
        <begin position="508"/>
        <end position="512"/>
    </location>
    <ligand>
        <name>NADP(+)</name>
        <dbReference type="ChEBI" id="CHEBI:58349"/>
    </ligand>
</feature>
<dbReference type="EMBL" id="CADCXN010000071">
    <property type="protein sequence ID" value="CAA9891476.1"/>
    <property type="molecule type" value="Genomic_DNA"/>
</dbReference>
<reference evidence="15 16" key="1">
    <citation type="submission" date="2020-02" db="EMBL/GenBank/DDBJ databases">
        <authorList>
            <person name="Hogendoorn C."/>
        </authorList>
    </citation>
    <scope>NUCLEOTIDE SEQUENCE [LARGE SCALE GENOMIC DNA]</scope>
    <source>
        <strain evidence="15">METHB21</strain>
    </source>
</reference>
<dbReference type="SUPFAM" id="SSF52343">
    <property type="entry name" value="Ferredoxin reductase-like, C-terminal NADP-linked domain"/>
    <property type="match status" value="1"/>
</dbReference>
<evidence type="ECO:0000259" key="13">
    <source>
        <dbReference type="PROSITE" id="PS50902"/>
    </source>
</evidence>
<dbReference type="InterPro" id="IPR039261">
    <property type="entry name" value="FNR_nucleotide-bd"/>
</dbReference>
<dbReference type="PRINTS" id="PR00371">
    <property type="entry name" value="FPNCR"/>
</dbReference>
<dbReference type="Pfam" id="PF00667">
    <property type="entry name" value="FAD_binding_1"/>
    <property type="match status" value="1"/>
</dbReference>
<dbReference type="FunFam" id="3.40.50.80:FF:000001">
    <property type="entry name" value="NADPH--cytochrome P450 reductase 1"/>
    <property type="match status" value="1"/>
</dbReference>